<evidence type="ECO:0000313" key="7">
    <source>
        <dbReference type="EMBL" id="KJA22731.1"/>
    </source>
</evidence>
<feature type="non-terminal residue" evidence="7">
    <location>
        <position position="1"/>
    </location>
</feature>
<sequence length="299" mass="34453">PQRRQLWLATVSRVHPATDSMGRPHIPIIPDLDVRTRWGSTHDMLQCAIMYESSIRHFVEANYRIIGTFDLSSDDWKDIKLIAGWLQMFRLATAQMSATSIPMISTAHAVFRGLQDQLKHILVLLPTNVSPSVHSGILSAHRKLSDYFTKFDESPYYTWAAILDPRITYTELEADYAGDTELLEGLEHSKTALHDHFMRFYARSQPSAPLEEYLRLPPQEFISCNPMRWWYAQRERFPNLYKLARNVLAIPGSAVAVERLFSGGRDTIALRRASLHPDTIRILMILKQHIRVRESQKAK</sequence>
<dbReference type="GO" id="GO:0046983">
    <property type="term" value="F:protein dimerization activity"/>
    <property type="evidence" value="ECO:0007669"/>
    <property type="project" value="InterPro"/>
</dbReference>
<dbReference type="OrthoDB" id="1607513at2759"/>
<dbReference type="PANTHER" id="PTHR46481">
    <property type="entry name" value="ZINC FINGER BED DOMAIN-CONTAINING PROTEIN 4"/>
    <property type="match status" value="1"/>
</dbReference>
<dbReference type="GO" id="GO:0005634">
    <property type="term" value="C:nucleus"/>
    <property type="evidence" value="ECO:0007669"/>
    <property type="project" value="UniProtKB-SubCell"/>
</dbReference>
<keyword evidence="2" id="KW-0479">Metal-binding</keyword>
<keyword evidence="5" id="KW-0539">Nucleus</keyword>
<dbReference type="InterPro" id="IPR052035">
    <property type="entry name" value="ZnF_BED_domain_contain"/>
</dbReference>
<dbReference type="EMBL" id="KN817548">
    <property type="protein sequence ID" value="KJA22731.1"/>
    <property type="molecule type" value="Genomic_DNA"/>
</dbReference>
<evidence type="ECO:0000256" key="2">
    <source>
        <dbReference type="ARBA" id="ARBA00022723"/>
    </source>
</evidence>
<evidence type="ECO:0000256" key="1">
    <source>
        <dbReference type="ARBA" id="ARBA00004123"/>
    </source>
</evidence>
<dbReference type="AlphaFoldDB" id="A0A0D2P221"/>
<reference evidence="8" key="1">
    <citation type="submission" date="2014-04" db="EMBL/GenBank/DDBJ databases">
        <title>Evolutionary Origins and Diversification of the Mycorrhizal Mutualists.</title>
        <authorList>
            <consortium name="DOE Joint Genome Institute"/>
            <consortium name="Mycorrhizal Genomics Consortium"/>
            <person name="Kohler A."/>
            <person name="Kuo A."/>
            <person name="Nagy L.G."/>
            <person name="Floudas D."/>
            <person name="Copeland A."/>
            <person name="Barry K.W."/>
            <person name="Cichocki N."/>
            <person name="Veneault-Fourrey C."/>
            <person name="LaButti K."/>
            <person name="Lindquist E.A."/>
            <person name="Lipzen A."/>
            <person name="Lundell T."/>
            <person name="Morin E."/>
            <person name="Murat C."/>
            <person name="Riley R."/>
            <person name="Ohm R."/>
            <person name="Sun H."/>
            <person name="Tunlid A."/>
            <person name="Henrissat B."/>
            <person name="Grigoriev I.V."/>
            <person name="Hibbett D.S."/>
            <person name="Martin F."/>
        </authorList>
    </citation>
    <scope>NUCLEOTIDE SEQUENCE [LARGE SCALE GENOMIC DNA]</scope>
    <source>
        <strain evidence="8">FD-334 SS-4</strain>
    </source>
</reference>
<evidence type="ECO:0000313" key="8">
    <source>
        <dbReference type="Proteomes" id="UP000054270"/>
    </source>
</evidence>
<dbReference type="Pfam" id="PF05699">
    <property type="entry name" value="Dimer_Tnp_hAT"/>
    <property type="match status" value="1"/>
</dbReference>
<comment type="subcellular location">
    <subcellularLocation>
        <location evidence="1">Nucleus</location>
    </subcellularLocation>
</comment>
<dbReference type="Proteomes" id="UP000054270">
    <property type="component" value="Unassembled WGS sequence"/>
</dbReference>
<keyword evidence="8" id="KW-1185">Reference proteome</keyword>
<feature type="domain" description="HAT C-terminal dimerisation" evidence="6">
    <location>
        <begin position="210"/>
        <end position="289"/>
    </location>
</feature>
<keyword evidence="4" id="KW-0862">Zinc</keyword>
<keyword evidence="3" id="KW-0863">Zinc-finger</keyword>
<evidence type="ECO:0000259" key="6">
    <source>
        <dbReference type="Pfam" id="PF05699"/>
    </source>
</evidence>
<dbReference type="OMA" id="MIERAFC"/>
<dbReference type="GO" id="GO:0008270">
    <property type="term" value="F:zinc ion binding"/>
    <property type="evidence" value="ECO:0007669"/>
    <property type="project" value="UniProtKB-KW"/>
</dbReference>
<evidence type="ECO:0000256" key="5">
    <source>
        <dbReference type="ARBA" id="ARBA00023242"/>
    </source>
</evidence>
<dbReference type="InterPro" id="IPR012337">
    <property type="entry name" value="RNaseH-like_sf"/>
</dbReference>
<evidence type="ECO:0000256" key="4">
    <source>
        <dbReference type="ARBA" id="ARBA00022833"/>
    </source>
</evidence>
<accession>A0A0D2P221</accession>
<name>A0A0D2P221_HYPSF</name>
<dbReference type="PANTHER" id="PTHR46481:SF10">
    <property type="entry name" value="ZINC FINGER BED DOMAIN-CONTAINING PROTEIN 39"/>
    <property type="match status" value="1"/>
</dbReference>
<organism evidence="7 8">
    <name type="scientific">Hypholoma sublateritium (strain FD-334 SS-4)</name>
    <dbReference type="NCBI Taxonomy" id="945553"/>
    <lineage>
        <taxon>Eukaryota</taxon>
        <taxon>Fungi</taxon>
        <taxon>Dikarya</taxon>
        <taxon>Basidiomycota</taxon>
        <taxon>Agaricomycotina</taxon>
        <taxon>Agaricomycetes</taxon>
        <taxon>Agaricomycetidae</taxon>
        <taxon>Agaricales</taxon>
        <taxon>Agaricineae</taxon>
        <taxon>Strophariaceae</taxon>
        <taxon>Hypholoma</taxon>
    </lineage>
</organism>
<dbReference type="InterPro" id="IPR008906">
    <property type="entry name" value="HATC_C_dom"/>
</dbReference>
<dbReference type="SUPFAM" id="SSF53098">
    <property type="entry name" value="Ribonuclease H-like"/>
    <property type="match status" value="1"/>
</dbReference>
<proteinExistence type="predicted"/>
<gene>
    <name evidence="7" type="ORF">HYPSUDRAFT_138928</name>
</gene>
<evidence type="ECO:0000256" key="3">
    <source>
        <dbReference type="ARBA" id="ARBA00022771"/>
    </source>
</evidence>
<protein>
    <recommendedName>
        <fullName evidence="6">HAT C-terminal dimerisation domain-containing protein</fullName>
    </recommendedName>
</protein>